<comment type="caution">
    <text evidence="6">The sequence shown here is derived from an EMBL/GenBank/DDBJ whole genome shotgun (WGS) entry which is preliminary data.</text>
</comment>
<dbReference type="InterPro" id="IPR005467">
    <property type="entry name" value="His_kinase_dom"/>
</dbReference>
<gene>
    <name evidence="6" type="ORF">WM40_23385</name>
</gene>
<keyword evidence="1" id="KW-0808">Transferase</keyword>
<dbReference type="PANTHER" id="PTHR24421">
    <property type="entry name" value="NITRATE/NITRITE SENSOR PROTEIN NARX-RELATED"/>
    <property type="match status" value="1"/>
</dbReference>
<feature type="domain" description="Histidine kinase" evidence="5">
    <location>
        <begin position="430"/>
        <end position="618"/>
    </location>
</feature>
<keyword evidence="2" id="KW-0418">Kinase</keyword>
<feature type="transmembrane region" description="Helical" evidence="4">
    <location>
        <begin position="183"/>
        <end position="203"/>
    </location>
</feature>
<dbReference type="Proteomes" id="UP000033618">
    <property type="component" value="Unassembled WGS sequence"/>
</dbReference>
<feature type="transmembrane region" description="Helical" evidence="4">
    <location>
        <begin position="241"/>
        <end position="258"/>
    </location>
</feature>
<dbReference type="InterPro" id="IPR036890">
    <property type="entry name" value="HATPase_C_sf"/>
</dbReference>
<keyword evidence="7" id="KW-1185">Reference proteome</keyword>
<dbReference type="GO" id="GO:0016301">
    <property type="term" value="F:kinase activity"/>
    <property type="evidence" value="ECO:0007669"/>
    <property type="project" value="UniProtKB-KW"/>
</dbReference>
<dbReference type="PATRIC" id="fig|28092.6.peg.5494"/>
<evidence type="ECO:0000313" key="7">
    <source>
        <dbReference type="Proteomes" id="UP000033618"/>
    </source>
</evidence>
<feature type="transmembrane region" description="Helical" evidence="4">
    <location>
        <begin position="334"/>
        <end position="356"/>
    </location>
</feature>
<feature type="transmembrane region" description="Helical" evidence="4">
    <location>
        <begin position="279"/>
        <end position="298"/>
    </location>
</feature>
<keyword evidence="3" id="KW-0902">Two-component regulatory system</keyword>
<evidence type="ECO:0000256" key="3">
    <source>
        <dbReference type="ARBA" id="ARBA00023012"/>
    </source>
</evidence>
<evidence type="ECO:0000259" key="5">
    <source>
        <dbReference type="PROSITE" id="PS50109"/>
    </source>
</evidence>
<dbReference type="Pfam" id="PF07695">
    <property type="entry name" value="7TMR-DISM_7TM"/>
    <property type="match status" value="1"/>
</dbReference>
<dbReference type="InterPro" id="IPR003594">
    <property type="entry name" value="HATPase_dom"/>
</dbReference>
<dbReference type="InterPro" id="IPR011623">
    <property type="entry name" value="7TMR_DISM_rcpt_extracell_dom1"/>
</dbReference>
<dbReference type="AlphaFoldDB" id="A0A0F5JUR9"/>
<evidence type="ECO:0000256" key="4">
    <source>
        <dbReference type="SAM" id="Phobius"/>
    </source>
</evidence>
<keyword evidence="4" id="KW-1133">Transmembrane helix</keyword>
<accession>A0A0F5JUR9</accession>
<keyword evidence="4" id="KW-0472">Membrane</keyword>
<dbReference type="EMBL" id="LAQU01000044">
    <property type="protein sequence ID" value="KKB61420.1"/>
    <property type="molecule type" value="Genomic_DNA"/>
</dbReference>
<dbReference type="STRING" id="28092.WM40_23385"/>
<feature type="transmembrane region" description="Helical" evidence="4">
    <location>
        <begin position="210"/>
        <end position="229"/>
    </location>
</feature>
<name>A0A0F5JUR9_9BURK</name>
<feature type="transmembrane region" description="Helical" evidence="4">
    <location>
        <begin position="304"/>
        <end position="325"/>
    </location>
</feature>
<dbReference type="Gene3D" id="3.30.565.10">
    <property type="entry name" value="Histidine kinase-like ATPase, C-terminal domain"/>
    <property type="match status" value="1"/>
</dbReference>
<evidence type="ECO:0000256" key="1">
    <source>
        <dbReference type="ARBA" id="ARBA00022679"/>
    </source>
</evidence>
<keyword evidence="4" id="KW-0812">Transmembrane</keyword>
<dbReference type="InterPro" id="IPR050482">
    <property type="entry name" value="Sensor_HK_TwoCompSys"/>
</dbReference>
<dbReference type="Gene3D" id="1.20.5.1930">
    <property type="match status" value="1"/>
</dbReference>
<protein>
    <recommendedName>
        <fullName evidence="5">Histidine kinase domain-containing protein</fullName>
    </recommendedName>
</protein>
<dbReference type="SMART" id="SM00387">
    <property type="entry name" value="HATPase_c"/>
    <property type="match status" value="1"/>
</dbReference>
<dbReference type="GO" id="GO:0000160">
    <property type="term" value="P:phosphorelay signal transduction system"/>
    <property type="evidence" value="ECO:0007669"/>
    <property type="project" value="UniProtKB-KW"/>
</dbReference>
<evidence type="ECO:0000313" key="6">
    <source>
        <dbReference type="EMBL" id="KKB61420.1"/>
    </source>
</evidence>
<evidence type="ECO:0000256" key="2">
    <source>
        <dbReference type="ARBA" id="ARBA00022777"/>
    </source>
</evidence>
<dbReference type="CDD" id="cd16917">
    <property type="entry name" value="HATPase_UhpB-NarQ-NarX-like"/>
    <property type="match status" value="1"/>
</dbReference>
<dbReference type="SUPFAM" id="SSF55874">
    <property type="entry name" value="ATPase domain of HSP90 chaperone/DNA topoisomerase II/histidine kinase"/>
    <property type="match status" value="1"/>
</dbReference>
<organism evidence="6 7">
    <name type="scientific">Robbsia andropogonis</name>
    <dbReference type="NCBI Taxonomy" id="28092"/>
    <lineage>
        <taxon>Bacteria</taxon>
        <taxon>Pseudomonadati</taxon>
        <taxon>Pseudomonadota</taxon>
        <taxon>Betaproteobacteria</taxon>
        <taxon>Burkholderiales</taxon>
        <taxon>Burkholderiaceae</taxon>
        <taxon>Robbsia</taxon>
    </lineage>
</organism>
<dbReference type="Pfam" id="PF02518">
    <property type="entry name" value="HATPase_c"/>
    <property type="match status" value="1"/>
</dbReference>
<proteinExistence type="predicted"/>
<reference evidence="6 7" key="1">
    <citation type="submission" date="2015-03" db="EMBL/GenBank/DDBJ databases">
        <title>Draft Genome Sequence of Burkholderia andropogonis type strain ICMP2807, isolated from Sorghum bicolor.</title>
        <authorList>
            <person name="Lopes-Santos L."/>
            <person name="Castro D.B."/>
            <person name="Ottoboni L.M."/>
            <person name="Park D."/>
            <person name="Weirc B.S."/>
            <person name="Destefano S.A."/>
        </authorList>
    </citation>
    <scope>NUCLEOTIDE SEQUENCE [LARGE SCALE GENOMIC DNA]</scope>
    <source>
        <strain evidence="6 7">ICMP2807</strain>
    </source>
</reference>
<dbReference type="PROSITE" id="PS50109">
    <property type="entry name" value="HIS_KIN"/>
    <property type="match status" value="1"/>
</dbReference>
<sequence>MAHSELSDDTTQKIVKVEAVRGDEKDNVPPVNGWQPVALPDVWTERWPNYTGVVWYRFTWRLDASPMPGPDATTGLSPAGFDARPPDAVHAILVSYWSMAGTLYLNGALLERDVSLVEPLSRSWNTPRLVILPDALLRQGDNTILVRISGLALEDPGLGSITTGRLGELRWLYGHDMFFRHDWQLFSVAVSFAVGMFVLALWVMRRQQPIYGWFCLTTIAWMIVGYSQVARSPWPFNSTTQWQTLIMLAVVVHAWSYAMGMIRFADKRLPRAERWLRRIVYLDIGIILALIALPESVLRSGQIISMQLAAAIFLGASLCFVYFAFRYGLTKHRIVAIATLVLVVAGAHDLLTWMNILSDNLYINALTSQVQIVCIGFALANDFVANIRRVERFNEDLQLKVEEVRQGLESTLKRQYELQLANARLNERLNLAHDLHDGLGGTLVSSIALLEQKGELPAERFLPILKELRDDLRIIIDTSSQATASDHGLQAVLIPMRHRWTRLLEAQNIDCHWNITGLASCRLPAGSNLELMRILQESLTNVMKHSGASRVDVTWCAVPHQLILIVQDNGIGFPRNDDSPSFGAGLLSIAKRVRRCEGTVRFDNRDGACVTVIVPCEAEGLVPGL</sequence>